<dbReference type="Pfam" id="PF00419">
    <property type="entry name" value="Fimbrial"/>
    <property type="match status" value="1"/>
</dbReference>
<proteinExistence type="predicted"/>
<protein>
    <recommendedName>
        <fullName evidence="1">Fimbrial-type adhesion domain-containing protein</fullName>
    </recommendedName>
</protein>
<organism evidence="2 3">
    <name type="scientific">Chania multitudinisentens RB-25</name>
    <dbReference type="NCBI Taxonomy" id="1441930"/>
    <lineage>
        <taxon>Bacteria</taxon>
        <taxon>Pseudomonadati</taxon>
        <taxon>Pseudomonadota</taxon>
        <taxon>Gammaproteobacteria</taxon>
        <taxon>Enterobacterales</taxon>
        <taxon>Yersiniaceae</taxon>
        <taxon>Chania</taxon>
    </lineage>
</organism>
<dbReference type="KEGG" id="sfo:Z042_24905"/>
<dbReference type="InterPro" id="IPR000259">
    <property type="entry name" value="Adhesion_dom_fimbrial"/>
</dbReference>
<gene>
    <name evidence="2" type="ORF">Z042_24905</name>
</gene>
<dbReference type="Proteomes" id="UP000019030">
    <property type="component" value="Chromosome"/>
</dbReference>
<dbReference type="Gene3D" id="2.60.40.1090">
    <property type="entry name" value="Fimbrial-type adhesion domain"/>
    <property type="match status" value="1"/>
</dbReference>
<name>W0LFI9_9GAMM</name>
<dbReference type="GO" id="GO:0009289">
    <property type="term" value="C:pilus"/>
    <property type="evidence" value="ECO:0007669"/>
    <property type="project" value="InterPro"/>
</dbReference>
<dbReference type="PANTHER" id="PTHR33420">
    <property type="entry name" value="FIMBRIAL SUBUNIT ELFA-RELATED"/>
    <property type="match status" value="1"/>
</dbReference>
<dbReference type="GO" id="GO:0043709">
    <property type="term" value="P:cell adhesion involved in single-species biofilm formation"/>
    <property type="evidence" value="ECO:0007669"/>
    <property type="project" value="TreeGrafter"/>
</dbReference>
<dbReference type="AlphaFoldDB" id="W0LFI9"/>
<evidence type="ECO:0000313" key="2">
    <source>
        <dbReference type="EMBL" id="AHG22486.2"/>
    </source>
</evidence>
<dbReference type="InterPro" id="IPR050263">
    <property type="entry name" value="Bact_Fimbrial_Adh_Pro"/>
</dbReference>
<dbReference type="PANTHER" id="PTHR33420:SF34">
    <property type="entry name" value="MINOR FIMBRIAL SUBUNIT"/>
    <property type="match status" value="1"/>
</dbReference>
<reference evidence="2 3" key="1">
    <citation type="submission" date="2014-01" db="EMBL/GenBank/DDBJ databases">
        <title>Isolation of Serratia multitudinisentens RB-25 from Ex-Landfill site.</title>
        <authorList>
            <person name="Robson E.H.J."/>
        </authorList>
    </citation>
    <scope>NUCLEOTIDE SEQUENCE [LARGE SCALE GENOMIC DNA]</scope>
    <source>
        <strain evidence="2 3">RB-25</strain>
    </source>
</reference>
<dbReference type="EMBL" id="CP007044">
    <property type="protein sequence ID" value="AHG22486.2"/>
    <property type="molecule type" value="Genomic_DNA"/>
</dbReference>
<accession>W0LFI9</accession>
<evidence type="ECO:0000313" key="3">
    <source>
        <dbReference type="Proteomes" id="UP000019030"/>
    </source>
</evidence>
<dbReference type="InterPro" id="IPR008966">
    <property type="entry name" value="Adhesion_dom_sf"/>
</dbReference>
<dbReference type="SUPFAM" id="SSF49401">
    <property type="entry name" value="Bacterial adhesins"/>
    <property type="match status" value="1"/>
</dbReference>
<dbReference type="InterPro" id="IPR036937">
    <property type="entry name" value="Adhesion_dom_fimbrial_sf"/>
</dbReference>
<evidence type="ECO:0000259" key="1">
    <source>
        <dbReference type="Pfam" id="PF00419"/>
    </source>
</evidence>
<dbReference type="STRING" id="1441930.Z042_24905"/>
<dbReference type="eggNOG" id="COG3539">
    <property type="taxonomic scope" value="Bacteria"/>
</dbReference>
<reference evidence="2 3" key="2">
    <citation type="submission" date="2015-03" db="EMBL/GenBank/DDBJ databases">
        <authorList>
            <person name="Chan K.-G."/>
        </authorList>
    </citation>
    <scope>NUCLEOTIDE SEQUENCE [LARGE SCALE GENOMIC DNA]</scope>
    <source>
        <strain evidence="2 3">RB-25</strain>
    </source>
</reference>
<sequence>MNAVAPQVLWRSVLGTMGGVALCLAPVQASNILTLNITGLVMSGPACILNANNEIVVKFNDGNALQTTSIDGSNYTTPVPFTLSCTGNPSTLRLRFQGAESTFDPTVLATNITDLGIKLLQPGGSALKLGDWFTFNYSATPPAIKAVPVKRSGAILPGGVFNGSATLLVEVL</sequence>
<dbReference type="HOGENOM" id="CLU_114111_2_0_6"/>
<keyword evidence="3" id="KW-1185">Reference proteome</keyword>
<feature type="domain" description="Fimbrial-type adhesion" evidence="1">
    <location>
        <begin position="36"/>
        <end position="170"/>
    </location>
</feature>